<dbReference type="InterPro" id="IPR027417">
    <property type="entry name" value="P-loop_NTPase"/>
</dbReference>
<name>A0AAU8EFL4_9CAUD</name>
<reference evidence="1" key="1">
    <citation type="submission" date="2024-06" db="EMBL/GenBank/DDBJ databases">
        <authorList>
            <person name="Logan R."/>
            <person name="Biratu M.A."/>
            <person name="Chestnut P.R."/>
            <person name="Colombo E.M."/>
            <person name="Cuello R.A."/>
            <person name="Duno H.C."/>
            <person name="Karki J."/>
            <person name="Magloire W.D."/>
            <person name="Pozar I.R."/>
            <person name="Rearick M.C."/>
            <person name="Reed J.M."/>
            <person name="Waterman M.J.F."/>
        </authorList>
    </citation>
    <scope>NUCLEOTIDE SEQUENCE</scope>
</reference>
<dbReference type="Gene3D" id="3.40.50.300">
    <property type="entry name" value="P-loop containing nucleotide triphosphate hydrolases"/>
    <property type="match status" value="1"/>
</dbReference>
<proteinExistence type="predicted"/>
<accession>A0AAU8EFL4</accession>
<dbReference type="InterPro" id="IPR034154">
    <property type="entry name" value="TOPRIM_DnaG/twinkle"/>
</dbReference>
<dbReference type="SUPFAM" id="SSF52540">
    <property type="entry name" value="P-loop containing nucleoside triphosphate hydrolases"/>
    <property type="match status" value="1"/>
</dbReference>
<sequence length="622" mass="67038">MGKAYDTFLEKLESHGRKIQHHGRDRARAQCPSHGGDDLNLSIAVGDQGLLVSCKSYDCPPADIMAAVGLTMGDMFDNGRDQQWSFPDGRTVVRSNTREGKRIIQRNVPADAELLPLLRHPLSEPLESPSEFVVLVEGEKSVHAALMLGYRCVTTWPQGANQAENADLSPLHGKDVVLIADNDEQGMRAMATIRRRLELVANVLGVWTAPGELGSKRGIDDIWTEGGEVTDLVPAMNLPEQEQPDTKAVVSWLKGVETRAVSFLWDKIIPAGCVTLLAGQGGVAKSTFTLWLAGQLTRGTLPGIHHGKPQRVLMVSHEDSLAEVVKPRALANGVDTDLVGQLGIYSKEVGATLVPRLPQDIDALRDAIVSSGATVVIIDPVASTISGDTDKVVEVRAALDPLNALGHELGVSFIAVAHLRKGGGSGANLISGSHAYRDAARCSILFARDKDSNRTVFTVDKSNYGETGHSYDFEVVIVDQLVDDGATSRVGKIHNIQRSTLSAEDVINAANSVGEKRSSKKKLTATEVADYIHSLGATAVNARQVAQNFPDVEPGIVEWLMRDLVTKQILVQVGMNSYQASKYMPDQAPPVPLGYCRVCGQQEPCYRTHSAADLAAAEARPR</sequence>
<protein>
    <submittedName>
        <fullName evidence="1">DNA primase/helicase</fullName>
    </submittedName>
</protein>
<organism evidence="1">
    <name type="scientific">Microbacterium phage Judebell</name>
    <dbReference type="NCBI Taxonomy" id="3230835"/>
    <lineage>
        <taxon>Viruses</taxon>
        <taxon>Duplodnaviria</taxon>
        <taxon>Heunggongvirae</taxon>
        <taxon>Uroviricota</taxon>
        <taxon>Caudoviricetes</taxon>
        <taxon>Squashvirus</taxon>
    </lineage>
</organism>
<dbReference type="CDD" id="cd01029">
    <property type="entry name" value="TOPRIM_primases"/>
    <property type="match status" value="1"/>
</dbReference>
<evidence type="ECO:0000313" key="1">
    <source>
        <dbReference type="EMBL" id="XCG97282.1"/>
    </source>
</evidence>
<dbReference type="Pfam" id="PF13481">
    <property type="entry name" value="AAA_25"/>
    <property type="match status" value="1"/>
</dbReference>
<dbReference type="Gene3D" id="3.40.1360.10">
    <property type="match status" value="1"/>
</dbReference>
<dbReference type="EMBL" id="PP946909">
    <property type="protein sequence ID" value="XCG97282.1"/>
    <property type="molecule type" value="Genomic_DNA"/>
</dbReference>